<protein>
    <submittedName>
        <fullName evidence="2">Uncharacterized protein</fullName>
    </submittedName>
</protein>
<sequence>MASTNVHSVNHGSEQTAGHSVLNFGGLTPLHTPTMLSGPPSVSGLMATPYSPFNPDFDEFEEHVYSYYPPTLNAVSHPQAPLPNTVNAAPVHSFVDDGELDVQWAHTMGHSEELGGMFQSPDTGASFAGDFILEANKQDRLNLPPGAGYGRKRAM</sequence>
<feature type="region of interest" description="Disordered" evidence="1">
    <location>
        <begin position="1"/>
        <end position="20"/>
    </location>
</feature>
<accession>A0A0D7B5W3</accession>
<gene>
    <name evidence="2" type="ORF">CYLTODRAFT_424201</name>
</gene>
<dbReference type="AlphaFoldDB" id="A0A0D7B5W3"/>
<organism evidence="2 3">
    <name type="scientific">Cylindrobasidium torrendii FP15055 ss-10</name>
    <dbReference type="NCBI Taxonomy" id="1314674"/>
    <lineage>
        <taxon>Eukaryota</taxon>
        <taxon>Fungi</taxon>
        <taxon>Dikarya</taxon>
        <taxon>Basidiomycota</taxon>
        <taxon>Agaricomycotina</taxon>
        <taxon>Agaricomycetes</taxon>
        <taxon>Agaricomycetidae</taxon>
        <taxon>Agaricales</taxon>
        <taxon>Marasmiineae</taxon>
        <taxon>Physalacriaceae</taxon>
        <taxon>Cylindrobasidium</taxon>
    </lineage>
</organism>
<evidence type="ECO:0000313" key="3">
    <source>
        <dbReference type="Proteomes" id="UP000054007"/>
    </source>
</evidence>
<dbReference type="EMBL" id="KN880584">
    <property type="protein sequence ID" value="KIY65579.1"/>
    <property type="molecule type" value="Genomic_DNA"/>
</dbReference>
<dbReference type="Proteomes" id="UP000054007">
    <property type="component" value="Unassembled WGS sequence"/>
</dbReference>
<keyword evidence="3" id="KW-1185">Reference proteome</keyword>
<feature type="compositionally biased region" description="Polar residues" evidence="1">
    <location>
        <begin position="1"/>
        <end position="18"/>
    </location>
</feature>
<proteinExistence type="predicted"/>
<reference evidence="2 3" key="1">
    <citation type="journal article" date="2015" name="Fungal Genet. Biol.">
        <title>Evolution of novel wood decay mechanisms in Agaricales revealed by the genome sequences of Fistulina hepatica and Cylindrobasidium torrendii.</title>
        <authorList>
            <person name="Floudas D."/>
            <person name="Held B.W."/>
            <person name="Riley R."/>
            <person name="Nagy L.G."/>
            <person name="Koehler G."/>
            <person name="Ransdell A.S."/>
            <person name="Younus H."/>
            <person name="Chow J."/>
            <person name="Chiniquy J."/>
            <person name="Lipzen A."/>
            <person name="Tritt A."/>
            <person name="Sun H."/>
            <person name="Haridas S."/>
            <person name="LaButti K."/>
            <person name="Ohm R.A."/>
            <person name="Kues U."/>
            <person name="Blanchette R.A."/>
            <person name="Grigoriev I.V."/>
            <person name="Minto R.E."/>
            <person name="Hibbett D.S."/>
        </authorList>
    </citation>
    <scope>NUCLEOTIDE SEQUENCE [LARGE SCALE GENOMIC DNA]</scope>
    <source>
        <strain evidence="2 3">FP15055 ss-10</strain>
    </source>
</reference>
<evidence type="ECO:0000313" key="2">
    <source>
        <dbReference type="EMBL" id="KIY65579.1"/>
    </source>
</evidence>
<name>A0A0D7B5W3_9AGAR</name>
<evidence type="ECO:0000256" key="1">
    <source>
        <dbReference type="SAM" id="MobiDB-lite"/>
    </source>
</evidence>